<protein>
    <recommendedName>
        <fullName evidence="1">Deoxynucleoside kinase domain-containing protein</fullName>
    </recommendedName>
</protein>
<gene>
    <name evidence="2" type="ORF">MNOR_LOCUS38349</name>
</gene>
<dbReference type="Proteomes" id="UP001497623">
    <property type="component" value="Unassembled WGS sequence"/>
</dbReference>
<name>A0AAV2SJK7_MEGNR</name>
<dbReference type="SUPFAM" id="SSF52540">
    <property type="entry name" value="P-loop containing nucleoside triphosphate hydrolases"/>
    <property type="match status" value="1"/>
</dbReference>
<dbReference type="PANTHER" id="PTHR10513">
    <property type="entry name" value="DEOXYNUCLEOSIDE KINASE"/>
    <property type="match status" value="1"/>
</dbReference>
<feature type="domain" description="Deoxynucleoside kinase" evidence="1">
    <location>
        <begin position="63"/>
        <end position="263"/>
    </location>
</feature>
<comment type="caution">
    <text evidence="2">The sequence shown here is derived from an EMBL/GenBank/DDBJ whole genome shotgun (WGS) entry which is preliminary data.</text>
</comment>
<evidence type="ECO:0000259" key="1">
    <source>
        <dbReference type="Pfam" id="PF01712"/>
    </source>
</evidence>
<evidence type="ECO:0000313" key="3">
    <source>
        <dbReference type="Proteomes" id="UP001497623"/>
    </source>
</evidence>
<dbReference type="GO" id="GO:0005739">
    <property type="term" value="C:mitochondrion"/>
    <property type="evidence" value="ECO:0007669"/>
    <property type="project" value="TreeGrafter"/>
</dbReference>
<dbReference type="InterPro" id="IPR031314">
    <property type="entry name" value="DNK_dom"/>
</dbReference>
<dbReference type="EMBL" id="CAXKWB010086105">
    <property type="protein sequence ID" value="CAL4210743.1"/>
    <property type="molecule type" value="Genomic_DNA"/>
</dbReference>
<dbReference type="FunFam" id="3.40.50.300:FF:001571">
    <property type="entry name" value="Deoxynucleoside kinase"/>
    <property type="match status" value="1"/>
</dbReference>
<dbReference type="Gene3D" id="3.40.50.300">
    <property type="entry name" value="P-loop containing nucleotide triphosphate hydrolases"/>
    <property type="match status" value="1"/>
</dbReference>
<keyword evidence="3" id="KW-1185">Reference proteome</keyword>
<reference evidence="2 3" key="1">
    <citation type="submission" date="2024-05" db="EMBL/GenBank/DDBJ databases">
        <authorList>
            <person name="Wallberg A."/>
        </authorList>
    </citation>
    <scope>NUCLEOTIDE SEQUENCE [LARGE SCALE GENOMIC DNA]</scope>
</reference>
<dbReference type="AlphaFoldDB" id="A0AAV2SJK7"/>
<proteinExistence type="predicted"/>
<dbReference type="PANTHER" id="PTHR10513:SF24">
    <property type="entry name" value="THYMIDINE KINASE 2, MITOCHONDRIAL"/>
    <property type="match status" value="1"/>
</dbReference>
<dbReference type="GO" id="GO:0019136">
    <property type="term" value="F:deoxynucleoside kinase activity"/>
    <property type="evidence" value="ECO:0007669"/>
    <property type="project" value="TreeGrafter"/>
</dbReference>
<dbReference type="InterPro" id="IPR027417">
    <property type="entry name" value="P-loop_NTPase"/>
</dbReference>
<dbReference type="CDD" id="cd01673">
    <property type="entry name" value="dNK"/>
    <property type="match status" value="1"/>
</dbReference>
<accession>A0AAV2SJK7</accession>
<dbReference type="InterPro" id="IPR050566">
    <property type="entry name" value="Deoxyribonucleoside_kinase"/>
</dbReference>
<evidence type="ECO:0000313" key="2">
    <source>
        <dbReference type="EMBL" id="CAL4210743.1"/>
    </source>
</evidence>
<dbReference type="Pfam" id="PF01712">
    <property type="entry name" value="dNK"/>
    <property type="match status" value="1"/>
</dbReference>
<sequence length="288" mass="33825">MLRFLSKLQGGVPAHISLCKRSTSAVKTFFWKFPIPEHNTTISQEFLQLFSMAKNAPKRKFTVCVEGNIGSGKTMLLKYFSEKEDVSVMEEPVVKWRNLHGHNLLEMMYKDPCRWAHLFQSYVQLTMMEQHLRPSMTAVKMMERSLYSARYCFVENLFHSGKICEAEYLVYNEWFKMISKNVDIGVDLIVYLKTDPKVVHERTKHRGRSEEQQIPLEYLENLHKYYEEWIVQEKFPVPAPVLVLDANEDLLEMKSKFEKYSAQILCSKSFEESLLAISKEEEKIKVTL</sequence>
<organism evidence="2 3">
    <name type="scientific">Meganyctiphanes norvegica</name>
    <name type="common">Northern krill</name>
    <name type="synonym">Thysanopoda norvegica</name>
    <dbReference type="NCBI Taxonomy" id="48144"/>
    <lineage>
        <taxon>Eukaryota</taxon>
        <taxon>Metazoa</taxon>
        <taxon>Ecdysozoa</taxon>
        <taxon>Arthropoda</taxon>
        <taxon>Crustacea</taxon>
        <taxon>Multicrustacea</taxon>
        <taxon>Malacostraca</taxon>
        <taxon>Eumalacostraca</taxon>
        <taxon>Eucarida</taxon>
        <taxon>Euphausiacea</taxon>
        <taxon>Euphausiidae</taxon>
        <taxon>Meganyctiphanes</taxon>
    </lineage>
</organism>